<dbReference type="InterPro" id="IPR003593">
    <property type="entry name" value="AAA+_ATPase"/>
</dbReference>
<dbReference type="Pfam" id="PF00005">
    <property type="entry name" value="ABC_tran"/>
    <property type="match status" value="1"/>
</dbReference>
<dbReference type="KEGG" id="fbl:Fbal_0996"/>
<evidence type="ECO:0000256" key="5">
    <source>
        <dbReference type="ARBA" id="ARBA00022989"/>
    </source>
</evidence>
<dbReference type="InterPro" id="IPR003439">
    <property type="entry name" value="ABC_transporter-like_ATP-bd"/>
</dbReference>
<accession>E1SU58</accession>
<evidence type="ECO:0000256" key="1">
    <source>
        <dbReference type="ARBA" id="ARBA00004651"/>
    </source>
</evidence>
<feature type="transmembrane region" description="Helical" evidence="7">
    <location>
        <begin position="162"/>
        <end position="179"/>
    </location>
</feature>
<evidence type="ECO:0000313" key="10">
    <source>
        <dbReference type="EMBL" id="ADN75205.1"/>
    </source>
</evidence>
<dbReference type="SUPFAM" id="SSF90123">
    <property type="entry name" value="ABC transporter transmembrane region"/>
    <property type="match status" value="1"/>
</dbReference>
<dbReference type="PROSITE" id="PS00211">
    <property type="entry name" value="ABC_TRANSPORTER_1"/>
    <property type="match status" value="1"/>
</dbReference>
<proteinExistence type="predicted"/>
<keyword evidence="2 7" id="KW-0812">Transmembrane</keyword>
<dbReference type="Gene3D" id="1.20.1560.10">
    <property type="entry name" value="ABC transporter type 1, transmembrane domain"/>
    <property type="match status" value="1"/>
</dbReference>
<keyword evidence="4" id="KW-0067">ATP-binding</keyword>
<organism evidence="10 11">
    <name type="scientific">Ferrimonas balearica (strain DSM 9799 / CCM 4581 / KCTC 23876 / PAT)</name>
    <dbReference type="NCBI Taxonomy" id="550540"/>
    <lineage>
        <taxon>Bacteria</taxon>
        <taxon>Pseudomonadati</taxon>
        <taxon>Pseudomonadota</taxon>
        <taxon>Gammaproteobacteria</taxon>
        <taxon>Alteromonadales</taxon>
        <taxon>Ferrimonadaceae</taxon>
        <taxon>Ferrimonas</taxon>
    </lineage>
</organism>
<dbReference type="AlphaFoldDB" id="E1SU58"/>
<feature type="transmembrane region" description="Helical" evidence="7">
    <location>
        <begin position="77"/>
        <end position="100"/>
    </location>
</feature>
<dbReference type="FunFam" id="3.40.50.300:FF:001492">
    <property type="entry name" value="ABC transporter ATP-binding protein/permease"/>
    <property type="match status" value="1"/>
</dbReference>
<dbReference type="GO" id="GO:0034040">
    <property type="term" value="F:ATPase-coupled lipid transmembrane transporter activity"/>
    <property type="evidence" value="ECO:0007669"/>
    <property type="project" value="TreeGrafter"/>
</dbReference>
<dbReference type="PROSITE" id="PS50893">
    <property type="entry name" value="ABC_TRANSPORTER_2"/>
    <property type="match status" value="1"/>
</dbReference>
<dbReference type="InterPro" id="IPR011527">
    <property type="entry name" value="ABC1_TM_dom"/>
</dbReference>
<keyword evidence="3" id="KW-0547">Nucleotide-binding</keyword>
<comment type="subcellular location">
    <subcellularLocation>
        <location evidence="1">Cell membrane</location>
        <topology evidence="1">Multi-pass membrane protein</topology>
    </subcellularLocation>
</comment>
<gene>
    <name evidence="10" type="ordered locus">Fbal_0996</name>
</gene>
<dbReference type="SMART" id="SM00382">
    <property type="entry name" value="AAA"/>
    <property type="match status" value="1"/>
</dbReference>
<reference evidence="10 11" key="1">
    <citation type="journal article" date="2010" name="Stand. Genomic Sci.">
        <title>Complete genome sequence of Ferrimonas balearica type strain (PAT).</title>
        <authorList>
            <person name="Nolan M."/>
            <person name="Sikorski J."/>
            <person name="Davenport K."/>
            <person name="Lucas S."/>
            <person name="Glavina Del Rio T."/>
            <person name="Tice H."/>
            <person name="Cheng J."/>
            <person name="Goodwin L."/>
            <person name="Pitluck S."/>
            <person name="Liolios K."/>
            <person name="Ivanova N."/>
            <person name="Mavromatis K."/>
            <person name="Ovchinnikova G."/>
            <person name="Pati A."/>
            <person name="Chen A."/>
            <person name="Palaniappan K."/>
            <person name="Land M."/>
            <person name="Hauser L."/>
            <person name="Chang Y."/>
            <person name="Jeffries C."/>
            <person name="Tapia R."/>
            <person name="Brettin T."/>
            <person name="Detter J."/>
            <person name="Han C."/>
            <person name="Yasawong M."/>
            <person name="Rohde M."/>
            <person name="Tindall B."/>
            <person name="Goker M."/>
            <person name="Woyke T."/>
            <person name="Bristow J."/>
            <person name="Eisen J."/>
            <person name="Markowitz V."/>
            <person name="Hugenholtz P."/>
            <person name="Kyrpides N."/>
            <person name="Klenk H."/>
            <person name="Lapidus A."/>
        </authorList>
    </citation>
    <scope>NUCLEOTIDE SEQUENCE [LARGE SCALE GENOMIC DNA]</scope>
    <source>
        <strain evidence="11">DSM 9799 / CCM 4581 / KCTC 23876 / PAT</strain>
    </source>
</reference>
<name>E1SU58_FERBD</name>
<dbReference type="GO" id="GO:0005524">
    <property type="term" value="F:ATP binding"/>
    <property type="evidence" value="ECO:0007669"/>
    <property type="project" value="UniProtKB-KW"/>
</dbReference>
<evidence type="ECO:0000256" key="7">
    <source>
        <dbReference type="SAM" id="Phobius"/>
    </source>
</evidence>
<evidence type="ECO:0000259" key="8">
    <source>
        <dbReference type="PROSITE" id="PS50893"/>
    </source>
</evidence>
<evidence type="ECO:0000313" key="11">
    <source>
        <dbReference type="Proteomes" id="UP000006683"/>
    </source>
</evidence>
<dbReference type="InterPro" id="IPR027417">
    <property type="entry name" value="P-loop_NTPase"/>
</dbReference>
<dbReference type="Gene3D" id="3.40.50.300">
    <property type="entry name" value="P-loop containing nucleotide triphosphate hydrolases"/>
    <property type="match status" value="1"/>
</dbReference>
<dbReference type="InterPro" id="IPR039421">
    <property type="entry name" value="Type_1_exporter"/>
</dbReference>
<dbReference type="EMBL" id="CP002209">
    <property type="protein sequence ID" value="ADN75205.1"/>
    <property type="molecule type" value="Genomic_DNA"/>
</dbReference>
<dbReference type="PANTHER" id="PTHR24221">
    <property type="entry name" value="ATP-BINDING CASSETTE SUB-FAMILY B"/>
    <property type="match status" value="1"/>
</dbReference>
<evidence type="ECO:0000256" key="2">
    <source>
        <dbReference type="ARBA" id="ARBA00022692"/>
    </source>
</evidence>
<feature type="domain" description="ABC transporter" evidence="8">
    <location>
        <begin position="361"/>
        <end position="595"/>
    </location>
</feature>
<protein>
    <submittedName>
        <fullName evidence="10">ABC transporter related protein</fullName>
    </submittedName>
</protein>
<dbReference type="GO" id="GO:0016887">
    <property type="term" value="F:ATP hydrolysis activity"/>
    <property type="evidence" value="ECO:0007669"/>
    <property type="project" value="InterPro"/>
</dbReference>
<dbReference type="PANTHER" id="PTHR24221:SF233">
    <property type="entry name" value="ATP-BINDING_PERMEASE FUSION ABC TRANSPORTER-RELATED"/>
    <property type="match status" value="1"/>
</dbReference>
<feature type="domain" description="ABC transmembrane type-1" evidence="9">
    <location>
        <begin position="30"/>
        <end position="326"/>
    </location>
</feature>
<dbReference type="InterPro" id="IPR036640">
    <property type="entry name" value="ABC1_TM_sf"/>
</dbReference>
<sequence>MPHPTLTSLTPRWIVQQAMTHKKRLLAANLIAIVATVISVPIPLMLPLLVDEVLLNQPGTLLHAMNEVLPASWQQPVTYIGIVLVLVILMRCSSQALNILQSRQFTLVAKSLTCRIRQAMLDKLGRISMSQYEARGSGGVASLLVTDIETIDRFVGETLSRLIVGVLTVVGIAIVLLWLDWRLGLFILLLNPVIIYLSQKLGQHVGQLKSKENQTFERFQQRLVETLDGLYQLRAANRERAYLDTLKQDAEGIRHDADRFAWRSEAASRTSFLMFLLGFEVFRAAALVMVLFSDLTIGQILAVFGYLWFMLTPVQELLGIQYAWYGASAAISRLNSLLQLEEENRPRATINPFTPDRKVEVTIRDLCFAYNDEQQVLQKLSLTIPAGKRVALVGASGGGKSTLIQLLMGIYQKSSGDILINGAPIEAVGYEALRERMSVVLQHPALFNDTLRQNLTLGDPRFSDEQLWQALTVAQLREVIAALPDGLDSPLGKNGVRLSGGQRQRLAIARMVLTDPDLVILDEATSALDPQTEAALHQALNQALAGRTTLIVAHRLSAVKQADLIYVLEDGKVTQSGHHSELIRHEGLYQTLYGNLQVN</sequence>
<evidence type="ECO:0000256" key="3">
    <source>
        <dbReference type="ARBA" id="ARBA00022741"/>
    </source>
</evidence>
<dbReference type="eggNOG" id="COG1132">
    <property type="taxonomic scope" value="Bacteria"/>
</dbReference>
<dbReference type="HOGENOM" id="CLU_000604_84_3_6"/>
<evidence type="ECO:0000256" key="6">
    <source>
        <dbReference type="ARBA" id="ARBA00023136"/>
    </source>
</evidence>
<dbReference type="PROSITE" id="PS50929">
    <property type="entry name" value="ABC_TM1F"/>
    <property type="match status" value="1"/>
</dbReference>
<keyword evidence="11" id="KW-1185">Reference proteome</keyword>
<keyword evidence="6 7" id="KW-0472">Membrane</keyword>
<evidence type="ECO:0000259" key="9">
    <source>
        <dbReference type="PROSITE" id="PS50929"/>
    </source>
</evidence>
<keyword evidence="5 7" id="KW-1133">Transmembrane helix</keyword>
<dbReference type="InterPro" id="IPR017871">
    <property type="entry name" value="ABC_transporter-like_CS"/>
</dbReference>
<evidence type="ECO:0000256" key="4">
    <source>
        <dbReference type="ARBA" id="ARBA00022840"/>
    </source>
</evidence>
<dbReference type="GO" id="GO:0140359">
    <property type="term" value="F:ABC-type transporter activity"/>
    <property type="evidence" value="ECO:0007669"/>
    <property type="project" value="InterPro"/>
</dbReference>
<dbReference type="Pfam" id="PF00664">
    <property type="entry name" value="ABC_membrane"/>
    <property type="match status" value="1"/>
</dbReference>
<dbReference type="SUPFAM" id="SSF52540">
    <property type="entry name" value="P-loop containing nucleoside triphosphate hydrolases"/>
    <property type="match status" value="1"/>
</dbReference>
<feature type="transmembrane region" description="Helical" evidence="7">
    <location>
        <begin position="26"/>
        <end position="50"/>
    </location>
</feature>
<dbReference type="GO" id="GO:0005886">
    <property type="term" value="C:plasma membrane"/>
    <property type="evidence" value="ECO:0007669"/>
    <property type="project" value="UniProtKB-SubCell"/>
</dbReference>
<dbReference type="Proteomes" id="UP000006683">
    <property type="component" value="Chromosome"/>
</dbReference>
<dbReference type="CDD" id="cd07346">
    <property type="entry name" value="ABC_6TM_exporters"/>
    <property type="match status" value="1"/>
</dbReference>
<dbReference type="STRING" id="550540.Fbal_0996"/>